<gene>
    <name evidence="2" type="ORF">DRJ00_09420</name>
</gene>
<sequence length="81" mass="8226">MKNWLMAIAGGAIMAAAVWLIIIFAPQVLLLLEGIVGILVGIAGGVILAIGAGGIKSALEETRAKKVEAAKAGFPGKSKKE</sequence>
<protein>
    <submittedName>
        <fullName evidence="2">Uncharacterized protein</fullName>
    </submittedName>
</protein>
<comment type="caution">
    <text evidence="2">The sequence shown here is derived from an EMBL/GenBank/DDBJ whole genome shotgun (WGS) entry which is preliminary data.</text>
</comment>
<keyword evidence="1" id="KW-1133">Transmembrane helix</keyword>
<dbReference type="EMBL" id="QMPZ01000241">
    <property type="protein sequence ID" value="RLE06637.1"/>
    <property type="molecule type" value="Genomic_DNA"/>
</dbReference>
<dbReference type="AlphaFoldDB" id="A0A497E1I3"/>
<feature type="transmembrane region" description="Helical" evidence="1">
    <location>
        <begin position="35"/>
        <end position="55"/>
    </location>
</feature>
<organism evidence="2 3">
    <name type="scientific">Aerophobetes bacterium</name>
    <dbReference type="NCBI Taxonomy" id="2030807"/>
    <lineage>
        <taxon>Bacteria</taxon>
        <taxon>Candidatus Aerophobota</taxon>
    </lineage>
</organism>
<feature type="transmembrane region" description="Helical" evidence="1">
    <location>
        <begin position="7"/>
        <end position="29"/>
    </location>
</feature>
<evidence type="ECO:0000313" key="3">
    <source>
        <dbReference type="Proteomes" id="UP000279422"/>
    </source>
</evidence>
<evidence type="ECO:0000256" key="1">
    <source>
        <dbReference type="SAM" id="Phobius"/>
    </source>
</evidence>
<keyword evidence="1" id="KW-0812">Transmembrane</keyword>
<reference evidence="2 3" key="1">
    <citation type="submission" date="2018-06" db="EMBL/GenBank/DDBJ databases">
        <title>Extensive metabolic versatility and redundancy in microbially diverse, dynamic hydrothermal sediments.</title>
        <authorList>
            <person name="Dombrowski N."/>
            <person name="Teske A."/>
            <person name="Baker B.J."/>
        </authorList>
    </citation>
    <scope>NUCLEOTIDE SEQUENCE [LARGE SCALE GENOMIC DNA]</scope>
    <source>
        <strain evidence="2">B47_G16</strain>
    </source>
</reference>
<name>A0A497E1I3_UNCAE</name>
<accession>A0A497E1I3</accession>
<proteinExistence type="predicted"/>
<keyword evidence="1" id="KW-0472">Membrane</keyword>
<evidence type="ECO:0000313" key="2">
    <source>
        <dbReference type="EMBL" id="RLE06637.1"/>
    </source>
</evidence>
<dbReference type="Proteomes" id="UP000279422">
    <property type="component" value="Unassembled WGS sequence"/>
</dbReference>